<evidence type="ECO:0000313" key="2">
    <source>
        <dbReference type="Proteomes" id="UP000828390"/>
    </source>
</evidence>
<keyword evidence="2" id="KW-1185">Reference proteome</keyword>
<dbReference type="AlphaFoldDB" id="A0A9D4RS96"/>
<accession>A0A9D4RS96</accession>
<reference evidence="1" key="2">
    <citation type="submission" date="2020-11" db="EMBL/GenBank/DDBJ databases">
        <authorList>
            <person name="McCartney M.A."/>
            <person name="Auch B."/>
            <person name="Kono T."/>
            <person name="Mallez S."/>
            <person name="Becker A."/>
            <person name="Gohl D.M."/>
            <person name="Silverstein K.A.T."/>
            <person name="Koren S."/>
            <person name="Bechman K.B."/>
            <person name="Herman A."/>
            <person name="Abrahante J.E."/>
            <person name="Garbe J."/>
        </authorList>
    </citation>
    <scope>NUCLEOTIDE SEQUENCE</scope>
    <source>
        <strain evidence="1">Duluth1</strain>
        <tissue evidence="1">Whole animal</tissue>
    </source>
</reference>
<organism evidence="1 2">
    <name type="scientific">Dreissena polymorpha</name>
    <name type="common">Zebra mussel</name>
    <name type="synonym">Mytilus polymorpha</name>
    <dbReference type="NCBI Taxonomy" id="45954"/>
    <lineage>
        <taxon>Eukaryota</taxon>
        <taxon>Metazoa</taxon>
        <taxon>Spiralia</taxon>
        <taxon>Lophotrochozoa</taxon>
        <taxon>Mollusca</taxon>
        <taxon>Bivalvia</taxon>
        <taxon>Autobranchia</taxon>
        <taxon>Heteroconchia</taxon>
        <taxon>Euheterodonta</taxon>
        <taxon>Imparidentia</taxon>
        <taxon>Neoheterodontei</taxon>
        <taxon>Myida</taxon>
        <taxon>Dreissenoidea</taxon>
        <taxon>Dreissenidae</taxon>
        <taxon>Dreissena</taxon>
    </lineage>
</organism>
<comment type="caution">
    <text evidence="1">The sequence shown here is derived from an EMBL/GenBank/DDBJ whole genome shotgun (WGS) entry which is preliminary data.</text>
</comment>
<name>A0A9D4RS96_DREPO</name>
<gene>
    <name evidence="1" type="ORF">DPMN_003627</name>
</gene>
<evidence type="ECO:0000313" key="1">
    <source>
        <dbReference type="EMBL" id="KAH3879721.1"/>
    </source>
</evidence>
<reference evidence="1" key="1">
    <citation type="journal article" date="2019" name="bioRxiv">
        <title>The Genome of the Zebra Mussel, Dreissena polymorpha: A Resource for Invasive Species Research.</title>
        <authorList>
            <person name="McCartney M.A."/>
            <person name="Auch B."/>
            <person name="Kono T."/>
            <person name="Mallez S."/>
            <person name="Zhang Y."/>
            <person name="Obille A."/>
            <person name="Becker A."/>
            <person name="Abrahante J.E."/>
            <person name="Garbe J."/>
            <person name="Badalamenti J.P."/>
            <person name="Herman A."/>
            <person name="Mangelson H."/>
            <person name="Liachko I."/>
            <person name="Sullivan S."/>
            <person name="Sone E.D."/>
            <person name="Koren S."/>
            <person name="Silverstein K.A.T."/>
            <person name="Beckman K.B."/>
            <person name="Gohl D.M."/>
        </authorList>
    </citation>
    <scope>NUCLEOTIDE SEQUENCE</scope>
    <source>
        <strain evidence="1">Duluth1</strain>
        <tissue evidence="1">Whole animal</tissue>
    </source>
</reference>
<dbReference type="EMBL" id="JAIWYP010000001">
    <property type="protein sequence ID" value="KAH3879721.1"/>
    <property type="molecule type" value="Genomic_DNA"/>
</dbReference>
<proteinExistence type="predicted"/>
<protein>
    <submittedName>
        <fullName evidence="1">Uncharacterized protein</fullName>
    </submittedName>
</protein>
<dbReference type="Proteomes" id="UP000828390">
    <property type="component" value="Unassembled WGS sequence"/>
</dbReference>
<sequence length="66" mass="7112">MIMHTRLMSYSPIQPGAGGHKPFRAIVALVKRTSHLMFQMISHSVPRRAVEAGAGGSQCDCEVCSA</sequence>